<dbReference type="Gene3D" id="1.10.30.50">
    <property type="match status" value="1"/>
</dbReference>
<dbReference type="GO" id="GO:0003676">
    <property type="term" value="F:nucleic acid binding"/>
    <property type="evidence" value="ECO:0007669"/>
    <property type="project" value="InterPro"/>
</dbReference>
<keyword evidence="2" id="KW-0255">Endonuclease</keyword>
<comment type="caution">
    <text evidence="2">The sequence shown here is derived from an EMBL/GenBank/DDBJ whole genome shotgun (WGS) entry which is preliminary data.</text>
</comment>
<feature type="domain" description="HNH nuclease" evidence="1">
    <location>
        <begin position="11"/>
        <end position="64"/>
    </location>
</feature>
<reference evidence="2 3" key="1">
    <citation type="journal article" date="2017" name="BMC Genomics">
        <title>Comparative genomic and phylogenomic analyses of the Bifidobacteriaceae family.</title>
        <authorList>
            <person name="Lugli G.A."/>
            <person name="Milani C."/>
            <person name="Turroni F."/>
            <person name="Duranti S."/>
            <person name="Mancabelli L."/>
            <person name="Mangifesta M."/>
            <person name="Ferrario C."/>
            <person name="Modesto M."/>
            <person name="Mattarelli P."/>
            <person name="Jiri K."/>
            <person name="van Sinderen D."/>
            <person name="Ventura M."/>
        </authorList>
    </citation>
    <scope>NUCLEOTIDE SEQUENCE [LARGE SCALE GENOMIC DNA]</scope>
    <source>
        <strain evidence="2 3">DSM 28807</strain>
    </source>
</reference>
<dbReference type="AlphaFoldDB" id="A0A261FU16"/>
<dbReference type="Proteomes" id="UP000216352">
    <property type="component" value="Unassembled WGS sequence"/>
</dbReference>
<evidence type="ECO:0000313" key="2">
    <source>
        <dbReference type="EMBL" id="OZG62681.1"/>
    </source>
</evidence>
<name>A0A261FU16_9BIFI</name>
<dbReference type="Pfam" id="PF01844">
    <property type="entry name" value="HNH"/>
    <property type="match status" value="1"/>
</dbReference>
<dbReference type="GO" id="GO:0008270">
    <property type="term" value="F:zinc ion binding"/>
    <property type="evidence" value="ECO:0007669"/>
    <property type="project" value="InterPro"/>
</dbReference>
<dbReference type="GO" id="GO:0004519">
    <property type="term" value="F:endonuclease activity"/>
    <property type="evidence" value="ECO:0007669"/>
    <property type="project" value="UniProtKB-KW"/>
</dbReference>
<keyword evidence="2" id="KW-0540">Nuclease</keyword>
<evidence type="ECO:0000313" key="3">
    <source>
        <dbReference type="Proteomes" id="UP000216352"/>
    </source>
</evidence>
<dbReference type="SMART" id="SM00507">
    <property type="entry name" value="HNHc"/>
    <property type="match status" value="1"/>
</dbReference>
<protein>
    <submittedName>
        <fullName evidence="2">HNH endonuclease</fullName>
    </submittedName>
</protein>
<dbReference type="OrthoDB" id="4413592at2"/>
<sequence>MSTRRRQIPASVRETVFRAYGSSCWLRFPGCDIRADTLDHIYPDRLDGSDMPRNLRPACRHCNSARHDRLIQGRGIMAAIHLTTPYEDGVAVPDGALLLDWRDCWRMVGVDGNTGWILMQGMWRGLVYEALRTPNMMPLVLAPPPDTTASQVREWIRLGYQVECGPIGKHTVRASSCEAEARAWQSWRRSWLGQTTIDRLMIEREADWRRFGLVF</sequence>
<dbReference type="InterPro" id="IPR002711">
    <property type="entry name" value="HNH"/>
</dbReference>
<dbReference type="RefSeq" id="WP_072725735.1">
    <property type="nucleotide sequence ID" value="NZ_BDIS01000016.1"/>
</dbReference>
<evidence type="ECO:0000259" key="1">
    <source>
        <dbReference type="SMART" id="SM00507"/>
    </source>
</evidence>
<organism evidence="2 3">
    <name type="scientific">Bifidobacterium lemurum</name>
    <dbReference type="NCBI Taxonomy" id="1603886"/>
    <lineage>
        <taxon>Bacteria</taxon>
        <taxon>Bacillati</taxon>
        <taxon>Actinomycetota</taxon>
        <taxon>Actinomycetes</taxon>
        <taxon>Bifidobacteriales</taxon>
        <taxon>Bifidobacteriaceae</taxon>
        <taxon>Bifidobacterium</taxon>
    </lineage>
</organism>
<keyword evidence="3" id="KW-1185">Reference proteome</keyword>
<keyword evidence="2" id="KW-0378">Hydrolase</keyword>
<dbReference type="CDD" id="cd00085">
    <property type="entry name" value="HNHc"/>
    <property type="match status" value="1"/>
</dbReference>
<gene>
    <name evidence="2" type="ORF">BLEM_0598</name>
</gene>
<proteinExistence type="predicted"/>
<dbReference type="EMBL" id="MWWX01000004">
    <property type="protein sequence ID" value="OZG62681.1"/>
    <property type="molecule type" value="Genomic_DNA"/>
</dbReference>
<dbReference type="InterPro" id="IPR003615">
    <property type="entry name" value="HNH_nuc"/>
</dbReference>
<dbReference type="STRING" id="1603886.GCA_001895165_01303"/>
<accession>A0A261FU16</accession>